<proteinExistence type="predicted"/>
<feature type="non-terminal residue" evidence="1">
    <location>
        <position position="78"/>
    </location>
</feature>
<comment type="caution">
    <text evidence="1">The sequence shown here is derived from an EMBL/GenBank/DDBJ whole genome shotgun (WGS) entry which is preliminary data.</text>
</comment>
<name>A0A9P7RBB9_9PEZI</name>
<dbReference type="EMBL" id="JAESDN010000003">
    <property type="protein sequence ID" value="KAG7053975.1"/>
    <property type="molecule type" value="Genomic_DNA"/>
</dbReference>
<gene>
    <name evidence="1" type="ORF">JMJ77_001051</name>
</gene>
<reference evidence="1" key="1">
    <citation type="submission" date="2021-05" db="EMBL/GenBank/DDBJ databases">
        <title>Comparative genomics of three Colletotrichum scovillei strains and genetic complementation revealed genes involved fungal growth and virulence on chili pepper.</title>
        <authorList>
            <person name="Hsieh D.-K."/>
            <person name="Chuang S.-C."/>
            <person name="Chen C.-Y."/>
            <person name="Chao Y.-T."/>
            <person name="Lu M.-Y.J."/>
            <person name="Lee M.-H."/>
            <person name="Shih M.-C."/>
        </authorList>
    </citation>
    <scope>NUCLEOTIDE SEQUENCE</scope>
    <source>
        <strain evidence="1">Coll-153</strain>
    </source>
</reference>
<dbReference type="AlphaFoldDB" id="A0A9P7RBB9"/>
<sequence length="78" mass="8084">ASEVSAPVQDSGVSTAEPGTCREEAWTCLVNHWMSRAGLLLADPGSISVAADAVITTAGQARHISVLSTVLSPPYYRG</sequence>
<keyword evidence="2" id="KW-1185">Reference proteome</keyword>
<protein>
    <submittedName>
        <fullName evidence="1">Uncharacterized protein</fullName>
    </submittedName>
</protein>
<dbReference type="Proteomes" id="UP000699042">
    <property type="component" value="Unassembled WGS sequence"/>
</dbReference>
<organism evidence="1 2">
    <name type="scientific">Colletotrichum scovillei</name>
    <dbReference type="NCBI Taxonomy" id="1209932"/>
    <lineage>
        <taxon>Eukaryota</taxon>
        <taxon>Fungi</taxon>
        <taxon>Dikarya</taxon>
        <taxon>Ascomycota</taxon>
        <taxon>Pezizomycotina</taxon>
        <taxon>Sordariomycetes</taxon>
        <taxon>Hypocreomycetidae</taxon>
        <taxon>Glomerellales</taxon>
        <taxon>Glomerellaceae</taxon>
        <taxon>Colletotrichum</taxon>
        <taxon>Colletotrichum acutatum species complex</taxon>
    </lineage>
</organism>
<evidence type="ECO:0000313" key="1">
    <source>
        <dbReference type="EMBL" id="KAG7053975.1"/>
    </source>
</evidence>
<evidence type="ECO:0000313" key="2">
    <source>
        <dbReference type="Proteomes" id="UP000699042"/>
    </source>
</evidence>
<accession>A0A9P7RBB9</accession>